<evidence type="ECO:0000313" key="4">
    <source>
        <dbReference type="Proteomes" id="UP000558488"/>
    </source>
</evidence>
<evidence type="ECO:0000259" key="2">
    <source>
        <dbReference type="Pfam" id="PF25830"/>
    </source>
</evidence>
<evidence type="ECO:0000256" key="1">
    <source>
        <dbReference type="SAM" id="SignalP"/>
    </source>
</evidence>
<feature type="chain" id="PRO_5029781426" description="NFAM1 Ig-like domain-containing protein" evidence="1">
    <location>
        <begin position="33"/>
        <end position="161"/>
    </location>
</feature>
<dbReference type="AlphaFoldDB" id="A0A7J7RD86"/>
<dbReference type="GO" id="GO:0045577">
    <property type="term" value="P:regulation of B cell differentiation"/>
    <property type="evidence" value="ECO:0007669"/>
    <property type="project" value="InterPro"/>
</dbReference>
<organism evidence="3 4">
    <name type="scientific">Pipistrellus kuhlii</name>
    <name type="common">Kuhl's pipistrelle</name>
    <dbReference type="NCBI Taxonomy" id="59472"/>
    <lineage>
        <taxon>Eukaryota</taxon>
        <taxon>Metazoa</taxon>
        <taxon>Chordata</taxon>
        <taxon>Craniata</taxon>
        <taxon>Vertebrata</taxon>
        <taxon>Euteleostomi</taxon>
        <taxon>Mammalia</taxon>
        <taxon>Eutheria</taxon>
        <taxon>Laurasiatheria</taxon>
        <taxon>Chiroptera</taxon>
        <taxon>Yangochiroptera</taxon>
        <taxon>Vespertilionidae</taxon>
        <taxon>Pipistrellus</taxon>
    </lineage>
</organism>
<dbReference type="GO" id="GO:0004888">
    <property type="term" value="F:transmembrane signaling receptor activity"/>
    <property type="evidence" value="ECO:0007669"/>
    <property type="project" value="InterPro"/>
</dbReference>
<keyword evidence="4" id="KW-1185">Reference proteome</keyword>
<dbReference type="Proteomes" id="UP000558488">
    <property type="component" value="Unassembled WGS sequence"/>
</dbReference>
<name>A0A7J7RD86_PIPKU</name>
<accession>A0A7J7RD86</accession>
<dbReference type="Pfam" id="PF25830">
    <property type="entry name" value="Ig_NFAM1"/>
    <property type="match status" value="1"/>
</dbReference>
<dbReference type="GO" id="GO:0001819">
    <property type="term" value="P:positive regulation of cytokine production"/>
    <property type="evidence" value="ECO:0007669"/>
    <property type="project" value="InterPro"/>
</dbReference>
<gene>
    <name evidence="3" type="ORF">mPipKuh1_012318</name>
</gene>
<dbReference type="EMBL" id="JACAGB010000081">
    <property type="protein sequence ID" value="KAF6274091.1"/>
    <property type="molecule type" value="Genomic_DNA"/>
</dbReference>
<dbReference type="PANTHER" id="PTHR35680">
    <property type="entry name" value="NFAT ACTIVATION MOLECULE 1"/>
    <property type="match status" value="1"/>
</dbReference>
<proteinExistence type="predicted"/>
<dbReference type="PANTHER" id="PTHR35680:SF1">
    <property type="entry name" value="NFAT ACTIVATION MOLECULE 1"/>
    <property type="match status" value="1"/>
</dbReference>
<dbReference type="InterPro" id="IPR033549">
    <property type="entry name" value="NFAM1"/>
</dbReference>
<protein>
    <recommendedName>
        <fullName evidence="2">NFAM1 Ig-like domain-containing protein</fullName>
    </recommendedName>
</protein>
<feature type="signal peptide" evidence="1">
    <location>
        <begin position="1"/>
        <end position="32"/>
    </location>
</feature>
<dbReference type="GO" id="GO:0045121">
    <property type="term" value="C:membrane raft"/>
    <property type="evidence" value="ECO:0007669"/>
    <property type="project" value="TreeGrafter"/>
</dbReference>
<feature type="domain" description="NFAM1 Ig-like" evidence="2">
    <location>
        <begin position="32"/>
        <end position="140"/>
    </location>
</feature>
<dbReference type="InterPro" id="IPR057883">
    <property type="entry name" value="Ig_NFAM1"/>
</dbReference>
<reference evidence="3 4" key="1">
    <citation type="journal article" date="2020" name="Nature">
        <title>Six reference-quality genomes reveal evolution of bat adaptations.</title>
        <authorList>
            <person name="Jebb D."/>
            <person name="Huang Z."/>
            <person name="Pippel M."/>
            <person name="Hughes G.M."/>
            <person name="Lavrichenko K."/>
            <person name="Devanna P."/>
            <person name="Winkler S."/>
            <person name="Jermiin L.S."/>
            <person name="Skirmuntt E.C."/>
            <person name="Katzourakis A."/>
            <person name="Burkitt-Gray L."/>
            <person name="Ray D.A."/>
            <person name="Sullivan K.A.M."/>
            <person name="Roscito J.G."/>
            <person name="Kirilenko B.M."/>
            <person name="Davalos L.M."/>
            <person name="Corthals A.P."/>
            <person name="Power M.L."/>
            <person name="Jones G."/>
            <person name="Ransome R.D."/>
            <person name="Dechmann D.K.N."/>
            <person name="Locatelli A.G."/>
            <person name="Puechmaille S.J."/>
            <person name="Fedrigo O."/>
            <person name="Jarvis E.D."/>
            <person name="Hiller M."/>
            <person name="Vernes S.C."/>
            <person name="Myers E.W."/>
            <person name="Teeling E.C."/>
        </authorList>
    </citation>
    <scope>NUCLEOTIDE SEQUENCE [LARGE SCALE GENOMIC DNA]</scope>
    <source>
        <strain evidence="3">MPipKuh1</strain>
        <tissue evidence="3">Flight muscle</tissue>
    </source>
</reference>
<comment type="caution">
    <text evidence="3">The sequence shown here is derived from an EMBL/GenBank/DDBJ whole genome shotgun (WGS) entry which is preliminary data.</text>
</comment>
<dbReference type="GO" id="GO:0050853">
    <property type="term" value="P:B cell receptor signaling pathway"/>
    <property type="evidence" value="ECO:0007669"/>
    <property type="project" value="TreeGrafter"/>
</dbReference>
<evidence type="ECO:0000313" key="3">
    <source>
        <dbReference type="EMBL" id="KAF6274091.1"/>
    </source>
</evidence>
<sequence>MESQPRRRWAPRAAPWLLGLLLSPWALRLTGGQSVARPGPPVLASLANQAVSFSCRITYPYTPAFRTFTVSSFYVNRQGQESAEEPTGCQPSAGQENQTHTTECLVTPRLPSALATGTYYCSVRWPHGSVRGPGTFILVRGQAAAPRSPGLRHRGVLGLHA</sequence>
<keyword evidence="1" id="KW-0732">Signal</keyword>
<dbReference type="GO" id="GO:0050861">
    <property type="term" value="P:positive regulation of B cell receptor signaling pathway"/>
    <property type="evidence" value="ECO:0007669"/>
    <property type="project" value="InterPro"/>
</dbReference>